<dbReference type="GO" id="GO:0030896">
    <property type="term" value="C:checkpoint clamp complex"/>
    <property type="evidence" value="ECO:0007669"/>
    <property type="project" value="InterPro"/>
</dbReference>
<evidence type="ECO:0000313" key="7">
    <source>
        <dbReference type="Proteomes" id="UP001142055"/>
    </source>
</evidence>
<dbReference type="InterPro" id="IPR023214">
    <property type="entry name" value="HAD_sf"/>
</dbReference>
<dbReference type="Gene3D" id="3.70.10.10">
    <property type="match status" value="1"/>
</dbReference>
<reference evidence="6" key="1">
    <citation type="submission" date="2022-12" db="EMBL/GenBank/DDBJ databases">
        <title>Genome assemblies of Blomia tropicalis.</title>
        <authorList>
            <person name="Cui Y."/>
        </authorList>
    </citation>
    <scope>NUCLEOTIDE SEQUENCE</scope>
    <source>
        <tissue evidence="6">Adult mites</tissue>
    </source>
</reference>
<dbReference type="InterPro" id="IPR036412">
    <property type="entry name" value="HAD-like_sf"/>
</dbReference>
<comment type="similarity">
    <text evidence="4">Belongs to the CTDSPL2 family.</text>
</comment>
<keyword evidence="7" id="KW-1185">Reference proteome</keyword>
<evidence type="ECO:0000313" key="6">
    <source>
        <dbReference type="EMBL" id="KAJ6225841.1"/>
    </source>
</evidence>
<evidence type="ECO:0000256" key="1">
    <source>
        <dbReference type="ARBA" id="ARBA00022801"/>
    </source>
</evidence>
<evidence type="ECO:0000259" key="5">
    <source>
        <dbReference type="PROSITE" id="PS50969"/>
    </source>
</evidence>
<keyword evidence="1" id="KW-0378">Hydrolase</keyword>
<dbReference type="AlphaFoldDB" id="A0A9Q0MH19"/>
<dbReference type="PROSITE" id="PS50969">
    <property type="entry name" value="FCP1"/>
    <property type="match status" value="1"/>
</dbReference>
<protein>
    <recommendedName>
        <fullName evidence="5">FCP1 homology domain-containing protein</fullName>
    </recommendedName>
</protein>
<evidence type="ECO:0000256" key="4">
    <source>
        <dbReference type="ARBA" id="ARBA00038355"/>
    </source>
</evidence>
<name>A0A9Q0MH19_BLOTA</name>
<dbReference type="SMART" id="SM00577">
    <property type="entry name" value="CPDc"/>
    <property type="match status" value="1"/>
</dbReference>
<dbReference type="FunFam" id="3.40.50.1000:FF:000015">
    <property type="entry name" value="CTD small phosphatase-like protein 2"/>
    <property type="match status" value="1"/>
</dbReference>
<dbReference type="Pfam" id="PF03031">
    <property type="entry name" value="NIF"/>
    <property type="match status" value="1"/>
</dbReference>
<comment type="caution">
    <text evidence="6">The sequence shown here is derived from an EMBL/GenBank/DDBJ whole genome shotgun (WGS) entry which is preliminary data.</text>
</comment>
<dbReference type="Pfam" id="PF04005">
    <property type="entry name" value="Hus1"/>
    <property type="match status" value="1"/>
</dbReference>
<dbReference type="GO" id="GO:0000077">
    <property type="term" value="P:DNA damage checkpoint signaling"/>
    <property type="evidence" value="ECO:0007669"/>
    <property type="project" value="InterPro"/>
</dbReference>
<accession>A0A9Q0MH19</accession>
<dbReference type="Proteomes" id="UP001142055">
    <property type="component" value="Chromosome 1"/>
</dbReference>
<dbReference type="PANTHER" id="PTHR12210">
    <property type="entry name" value="DULLARD PROTEIN PHOSPHATASE"/>
    <property type="match status" value="1"/>
</dbReference>
<evidence type="ECO:0000256" key="2">
    <source>
        <dbReference type="ARBA" id="ARBA00022912"/>
    </source>
</evidence>
<keyword evidence="2" id="KW-0904">Protein phosphatase</keyword>
<dbReference type="NCBIfam" id="TIGR02251">
    <property type="entry name" value="HIF-SF_euk"/>
    <property type="match status" value="1"/>
</dbReference>
<dbReference type="CDD" id="cd07521">
    <property type="entry name" value="HAD_FCP1-like"/>
    <property type="match status" value="1"/>
</dbReference>
<dbReference type="SUPFAM" id="SSF56784">
    <property type="entry name" value="HAD-like"/>
    <property type="match status" value="1"/>
</dbReference>
<dbReference type="InterPro" id="IPR011948">
    <property type="entry name" value="Dullard_phosphatase"/>
</dbReference>
<comment type="function">
    <text evidence="3">Probable phosphatase.</text>
</comment>
<dbReference type="GO" id="GO:0004721">
    <property type="term" value="F:phosphoprotein phosphatase activity"/>
    <property type="evidence" value="ECO:0007669"/>
    <property type="project" value="UniProtKB-KW"/>
</dbReference>
<feature type="domain" description="FCP1 homology" evidence="5">
    <location>
        <begin position="294"/>
        <end position="453"/>
    </location>
</feature>
<dbReference type="InterPro" id="IPR050365">
    <property type="entry name" value="TIM50"/>
</dbReference>
<sequence>MLITRKYGTRNSVAVVVGTNGSLESGCINRKRRRSIRTQIKTYDKPKQTIGKLRKLRSRMYQPKAKCNGKRKKLLLYKEKKAKKRTISTSSSTISNDSHMATSTIEMPFTINNNHNRKETTTSTDLEMIQLNGDMNDGLQIPNGNQDMTVVDCFCTESLDSVNVIEPMVEDGNDHVQSGVVNDERQIVTNNYHLNNQSYSLAQYDEFNNNIVNLDHNSMNVEVTNNYEMSNNRTLIFQSYESQPNNCFYMNAQHSFISNEELEQFLDPYYFIRNLPPLTPEMQLRCPVLPLKTRSSPEFTLVLDLDETLVHCSLTELEDATLSFPVTFQECEYRIYVRTRPYFREFLEQVSQKFEVILFTASKKVYADKLLNLLDPERKLVKYRLFREHCICVCGNYIKDLNILGRDLSRTIIIDNSPQAFGYQLENGIPIESWFMDKNDCELLKLLPFLENLLSYFRAVATKHEAIQQILKSFLVCTKFTAYLIIRISSTSIQIIADPSYENGPLLSRCELLRDTMFSEYSFHGISNEDNLIFFDVRSDSISNILQALRGSFKSLKLKLVNNTKISDKTDGNAKRFAMTLTVEYSSLVLESRKVTHNVSITLMNRSFWNNFTDQPLDPIQIALFLPDDFKQLVTTAEKFASLAKFSTINAKCENQLGKFSIGLCTDSLTLKSKWSDLNLDKNAGAIPNEGDSPDETYKVRVDVKKLSHVFTSISILRPTSIICGISHECGVYFKFFTELCNFKITLPHISE</sequence>
<dbReference type="EMBL" id="JAPWDV010000001">
    <property type="protein sequence ID" value="KAJ6225841.1"/>
    <property type="molecule type" value="Genomic_DNA"/>
</dbReference>
<organism evidence="6 7">
    <name type="scientific">Blomia tropicalis</name>
    <name type="common">Mite</name>
    <dbReference type="NCBI Taxonomy" id="40697"/>
    <lineage>
        <taxon>Eukaryota</taxon>
        <taxon>Metazoa</taxon>
        <taxon>Ecdysozoa</taxon>
        <taxon>Arthropoda</taxon>
        <taxon>Chelicerata</taxon>
        <taxon>Arachnida</taxon>
        <taxon>Acari</taxon>
        <taxon>Acariformes</taxon>
        <taxon>Sarcoptiformes</taxon>
        <taxon>Astigmata</taxon>
        <taxon>Glycyphagoidea</taxon>
        <taxon>Echimyopodidae</taxon>
        <taxon>Blomia</taxon>
    </lineage>
</organism>
<gene>
    <name evidence="6" type="ORF">RDWZM_004386</name>
</gene>
<dbReference type="Gene3D" id="3.40.50.1000">
    <property type="entry name" value="HAD superfamily/HAD-like"/>
    <property type="match status" value="1"/>
</dbReference>
<evidence type="ECO:0000256" key="3">
    <source>
        <dbReference type="ARBA" id="ARBA00037324"/>
    </source>
</evidence>
<dbReference type="InterPro" id="IPR007150">
    <property type="entry name" value="HUS1/Mec3"/>
</dbReference>
<proteinExistence type="inferred from homology"/>
<dbReference type="InterPro" id="IPR004274">
    <property type="entry name" value="FCP1_dom"/>
</dbReference>